<feature type="transmembrane region" description="Helical" evidence="3">
    <location>
        <begin position="20"/>
        <end position="37"/>
    </location>
</feature>
<evidence type="ECO:0000256" key="1">
    <source>
        <dbReference type="ARBA" id="ARBA00009410"/>
    </source>
</evidence>
<evidence type="ECO:0000259" key="4">
    <source>
        <dbReference type="Pfam" id="PF01266"/>
    </source>
</evidence>
<dbReference type="Proteomes" id="UP000256297">
    <property type="component" value="Chromosome CBM2589_b"/>
</dbReference>
<dbReference type="GO" id="GO:0005737">
    <property type="term" value="C:cytoplasm"/>
    <property type="evidence" value="ECO:0007669"/>
    <property type="project" value="TreeGrafter"/>
</dbReference>
<dbReference type="GO" id="GO:0005886">
    <property type="term" value="C:plasma membrane"/>
    <property type="evidence" value="ECO:0007669"/>
    <property type="project" value="TreeGrafter"/>
</dbReference>
<dbReference type="SUPFAM" id="SSF51905">
    <property type="entry name" value="FAD/NAD(P)-binding domain"/>
    <property type="match status" value="1"/>
</dbReference>
<name>A0A975WVA7_9BURK</name>
<feature type="domain" description="FAD dependent oxidoreductase" evidence="4">
    <location>
        <begin position="19"/>
        <end position="412"/>
    </location>
</feature>
<dbReference type="AlphaFoldDB" id="A0A975WVA7"/>
<dbReference type="PANTHER" id="PTHR13847">
    <property type="entry name" value="SARCOSINE DEHYDROGENASE-RELATED"/>
    <property type="match status" value="1"/>
</dbReference>
<evidence type="ECO:0000256" key="3">
    <source>
        <dbReference type="SAM" id="Phobius"/>
    </source>
</evidence>
<gene>
    <name evidence="5" type="ORF">CBM2589_B130051</name>
</gene>
<evidence type="ECO:0000313" key="5">
    <source>
        <dbReference type="EMBL" id="SOY46100.1"/>
    </source>
</evidence>
<reference evidence="5 6" key="1">
    <citation type="submission" date="2018-01" db="EMBL/GenBank/DDBJ databases">
        <authorList>
            <person name="Clerissi C."/>
        </authorList>
    </citation>
    <scope>NUCLEOTIDE SEQUENCE [LARGE SCALE GENOMIC DNA]</scope>
    <source>
        <strain evidence="5">Cupriavidus taiwanensis STM 3521</strain>
    </source>
</reference>
<comment type="similarity">
    <text evidence="1">Belongs to the DadA oxidoreductase family.</text>
</comment>
<protein>
    <submittedName>
        <fullName evidence="5">FAD dependent oxidoreductase</fullName>
    </submittedName>
</protein>
<dbReference type="InterPro" id="IPR006076">
    <property type="entry name" value="FAD-dep_OxRdtase"/>
</dbReference>
<dbReference type="EMBL" id="OFSP01000005">
    <property type="protein sequence ID" value="SOY46100.1"/>
    <property type="molecule type" value="Genomic_DNA"/>
</dbReference>
<dbReference type="InterPro" id="IPR036188">
    <property type="entry name" value="FAD/NAD-bd_sf"/>
</dbReference>
<keyword evidence="2" id="KW-0560">Oxidoreductase</keyword>
<evidence type="ECO:0000313" key="6">
    <source>
        <dbReference type="Proteomes" id="UP000256297"/>
    </source>
</evidence>
<keyword evidence="3" id="KW-0472">Membrane</keyword>
<organism evidence="5 6">
    <name type="scientific">Cupriavidus taiwanensis</name>
    <dbReference type="NCBI Taxonomy" id="164546"/>
    <lineage>
        <taxon>Bacteria</taxon>
        <taxon>Pseudomonadati</taxon>
        <taxon>Pseudomonadota</taxon>
        <taxon>Betaproteobacteria</taxon>
        <taxon>Burkholderiales</taxon>
        <taxon>Burkholderiaceae</taxon>
        <taxon>Cupriavidus</taxon>
    </lineage>
</organism>
<dbReference type="Gene3D" id="3.30.9.10">
    <property type="entry name" value="D-Amino Acid Oxidase, subunit A, domain 2"/>
    <property type="match status" value="2"/>
</dbReference>
<keyword evidence="3" id="KW-0812">Transmembrane</keyword>
<dbReference type="GO" id="GO:0055130">
    <property type="term" value="P:D-alanine catabolic process"/>
    <property type="evidence" value="ECO:0007669"/>
    <property type="project" value="TreeGrafter"/>
</dbReference>
<keyword evidence="3" id="KW-1133">Transmembrane helix</keyword>
<dbReference type="Gene3D" id="3.50.50.60">
    <property type="entry name" value="FAD/NAD(P)-binding domain"/>
    <property type="match status" value="2"/>
</dbReference>
<comment type="caution">
    <text evidence="5">The sequence shown here is derived from an EMBL/GenBank/DDBJ whole genome shotgun (WGS) entry which is preliminary data.</text>
</comment>
<sequence>MSQPLRFIESTSSLPAHADAVVIGGGIIGVFAAYYLARRGLSVTVVEKGRIGAEQSSRNWGWCRQQNRDARELPMATRSLELWERFAEETGEDTGFHRCGLLYLSNDEDEIARWARWRDFARTAGVTTHMLSGSEASERGRDTGRAWKGGVFSPSDGTADPAKAAPSVAAALMKLGGTVLQNCAARGIELEGGRVSGVVTEAGTIKTRVAVYAGGAWASSFCRQLGIRFPQATVRQSIVRVSGVAAHLPDALHTARVSITRRSDGSYNLAISGRGRVDPTAQLMRFAPQFLPMFAKRWRNVFPGGMEGIRAGHETLARWRLDAPTPMERMRILDPKADAAAVKQTYRRAVELMPALGQTGIANAWAGFVDSTPDGVPGIGEVPEIPGFILAAGFSGHGFGIGPGAGHLIADLVTGDEPIFDPAPYNPARFKHSAWGKVADF</sequence>
<dbReference type="Pfam" id="PF01266">
    <property type="entry name" value="DAO"/>
    <property type="match status" value="1"/>
</dbReference>
<dbReference type="GO" id="GO:0008718">
    <property type="term" value="F:D-amino-acid dehydrogenase activity"/>
    <property type="evidence" value="ECO:0007669"/>
    <property type="project" value="TreeGrafter"/>
</dbReference>
<proteinExistence type="inferred from homology"/>
<dbReference type="PANTHER" id="PTHR13847:SF280">
    <property type="entry name" value="D-AMINO ACID DEHYDROGENASE"/>
    <property type="match status" value="1"/>
</dbReference>
<accession>A0A975WVA7</accession>
<dbReference type="RefSeq" id="WP_116336857.1">
    <property type="nucleotide sequence ID" value="NZ_LT976856.1"/>
</dbReference>
<evidence type="ECO:0000256" key="2">
    <source>
        <dbReference type="ARBA" id="ARBA00023002"/>
    </source>
</evidence>